<name>X0V7S9_9ZZZZ</name>
<sequence length="149" mass="16726">QDSIKVFPGLGIFYSLAQWLIASGGFVMAALSGKLELARQSVYKESRPTILPIEYALDVLFKDPAKKDQVIDILNRTGLSVEFQELMKISAVAPLGIQEARNAWLRDFISESDHDKILKSNHLSDKSIERLKELYQIIPPVNDIILMAV</sequence>
<organism evidence="2">
    <name type="scientific">marine sediment metagenome</name>
    <dbReference type="NCBI Taxonomy" id="412755"/>
    <lineage>
        <taxon>unclassified sequences</taxon>
        <taxon>metagenomes</taxon>
        <taxon>ecological metagenomes</taxon>
    </lineage>
</organism>
<dbReference type="AlphaFoldDB" id="X0V7S9"/>
<comment type="caution">
    <text evidence="2">The sequence shown here is derived from an EMBL/GenBank/DDBJ whole genome shotgun (WGS) entry which is preliminary data.</text>
</comment>
<evidence type="ECO:0000313" key="2">
    <source>
        <dbReference type="EMBL" id="GAF96705.1"/>
    </source>
</evidence>
<evidence type="ECO:0000256" key="1">
    <source>
        <dbReference type="SAM" id="Phobius"/>
    </source>
</evidence>
<keyword evidence="1" id="KW-1133">Transmembrane helix</keyword>
<protein>
    <submittedName>
        <fullName evidence="2">Uncharacterized protein</fullName>
    </submittedName>
</protein>
<gene>
    <name evidence="2" type="ORF">S01H1_23327</name>
</gene>
<feature type="transmembrane region" description="Helical" evidence="1">
    <location>
        <begin position="12"/>
        <end position="31"/>
    </location>
</feature>
<dbReference type="EMBL" id="BARS01013430">
    <property type="protein sequence ID" value="GAF96705.1"/>
    <property type="molecule type" value="Genomic_DNA"/>
</dbReference>
<keyword evidence="1" id="KW-0812">Transmembrane</keyword>
<accession>X0V7S9</accession>
<feature type="non-terminal residue" evidence="2">
    <location>
        <position position="149"/>
    </location>
</feature>
<feature type="non-terminal residue" evidence="2">
    <location>
        <position position="1"/>
    </location>
</feature>
<proteinExistence type="predicted"/>
<reference evidence="2" key="1">
    <citation type="journal article" date="2014" name="Front. Microbiol.">
        <title>High frequency of phylogenetically diverse reductive dehalogenase-homologous genes in deep subseafloor sedimentary metagenomes.</title>
        <authorList>
            <person name="Kawai M."/>
            <person name="Futagami T."/>
            <person name="Toyoda A."/>
            <person name="Takaki Y."/>
            <person name="Nishi S."/>
            <person name="Hori S."/>
            <person name="Arai W."/>
            <person name="Tsubouchi T."/>
            <person name="Morono Y."/>
            <person name="Uchiyama I."/>
            <person name="Ito T."/>
            <person name="Fujiyama A."/>
            <person name="Inagaki F."/>
            <person name="Takami H."/>
        </authorList>
    </citation>
    <scope>NUCLEOTIDE SEQUENCE</scope>
    <source>
        <strain evidence="2">Expedition CK06-06</strain>
    </source>
</reference>
<keyword evidence="1" id="KW-0472">Membrane</keyword>